<gene>
    <name evidence="6" type="ORF">WN944_002134</name>
</gene>
<evidence type="ECO:0000259" key="5">
    <source>
        <dbReference type="Pfam" id="PF04577"/>
    </source>
</evidence>
<protein>
    <recommendedName>
        <fullName evidence="5">Glycosyltransferase 61 catalytic domain-containing protein</fullName>
    </recommendedName>
</protein>
<dbReference type="GO" id="GO:0016763">
    <property type="term" value="F:pentosyltransferase activity"/>
    <property type="evidence" value="ECO:0007669"/>
    <property type="project" value="UniProtKB-ARBA"/>
</dbReference>
<comment type="subcellular location">
    <subcellularLocation>
        <location evidence="1">Golgi apparatus membrane</location>
        <topology evidence="1">Single-pass type II membrane protein</topology>
    </subcellularLocation>
</comment>
<dbReference type="PANTHER" id="PTHR20961">
    <property type="entry name" value="GLYCOSYLTRANSFERASE"/>
    <property type="match status" value="1"/>
</dbReference>
<keyword evidence="3" id="KW-0808">Transferase</keyword>
<comment type="caution">
    <text evidence="6">The sequence shown here is derived from an EMBL/GenBank/DDBJ whole genome shotgun (WGS) entry which is preliminary data.</text>
</comment>
<proteinExistence type="predicted"/>
<dbReference type="PANTHER" id="PTHR20961:SF108">
    <property type="entry name" value="GLYCOSYLTRANSFERASE"/>
    <property type="match status" value="1"/>
</dbReference>
<keyword evidence="4" id="KW-0325">Glycoprotein</keyword>
<keyword evidence="7" id="KW-1185">Reference proteome</keyword>
<dbReference type="Pfam" id="PF04577">
    <property type="entry name" value="Glyco_transf_61"/>
    <property type="match status" value="1"/>
</dbReference>
<name>A0AAP0MMA6_9ROSI</name>
<dbReference type="AlphaFoldDB" id="A0AAP0MMA6"/>
<evidence type="ECO:0000256" key="1">
    <source>
        <dbReference type="ARBA" id="ARBA00004323"/>
    </source>
</evidence>
<evidence type="ECO:0000256" key="3">
    <source>
        <dbReference type="ARBA" id="ARBA00022679"/>
    </source>
</evidence>
<dbReference type="InterPro" id="IPR007657">
    <property type="entry name" value="Glycosyltransferase_61"/>
</dbReference>
<dbReference type="EMBL" id="JBCGBO010000004">
    <property type="protein sequence ID" value="KAK9209766.1"/>
    <property type="molecule type" value="Genomic_DNA"/>
</dbReference>
<keyword evidence="2" id="KW-0328">Glycosyltransferase</keyword>
<evidence type="ECO:0000256" key="2">
    <source>
        <dbReference type="ARBA" id="ARBA00022676"/>
    </source>
</evidence>
<reference evidence="6 7" key="1">
    <citation type="submission" date="2024-05" db="EMBL/GenBank/DDBJ databases">
        <title>Haplotype-resolved chromosome-level genome assembly of Huyou (Citrus changshanensis).</title>
        <authorList>
            <person name="Miao C."/>
            <person name="Chen W."/>
            <person name="Wu Y."/>
            <person name="Wang L."/>
            <person name="Zhao S."/>
            <person name="Grierson D."/>
            <person name="Xu C."/>
            <person name="Chen K."/>
        </authorList>
    </citation>
    <scope>NUCLEOTIDE SEQUENCE [LARGE SCALE GENOMIC DNA]</scope>
    <source>
        <strain evidence="6">01-14</strain>
        <tissue evidence="6">Leaf</tissue>
    </source>
</reference>
<organism evidence="6 7">
    <name type="scientific">Citrus x changshan-huyou</name>
    <dbReference type="NCBI Taxonomy" id="2935761"/>
    <lineage>
        <taxon>Eukaryota</taxon>
        <taxon>Viridiplantae</taxon>
        <taxon>Streptophyta</taxon>
        <taxon>Embryophyta</taxon>
        <taxon>Tracheophyta</taxon>
        <taxon>Spermatophyta</taxon>
        <taxon>Magnoliopsida</taxon>
        <taxon>eudicotyledons</taxon>
        <taxon>Gunneridae</taxon>
        <taxon>Pentapetalae</taxon>
        <taxon>rosids</taxon>
        <taxon>malvids</taxon>
        <taxon>Sapindales</taxon>
        <taxon>Rutaceae</taxon>
        <taxon>Aurantioideae</taxon>
        <taxon>Citrus</taxon>
    </lineage>
</organism>
<feature type="domain" description="Glycosyltransferase 61 catalytic" evidence="5">
    <location>
        <begin position="265"/>
        <end position="361"/>
    </location>
</feature>
<evidence type="ECO:0000313" key="7">
    <source>
        <dbReference type="Proteomes" id="UP001428341"/>
    </source>
</evidence>
<accession>A0AAP0MMA6</accession>
<sequence length="459" mass="51728">MGKEQNRLVLTATSVAFLLLLAWLFAVFFASDVTPFESWKQQLLNFRCNSSSKKDAKAIEISDSLEFLLRRLVRGENRIQLDTTGFTCDTDINSEVCVANGPVRIANNSLTVYIESSQSQVKRVIRPYPSKLALDYVTPVQIVNGDADHLPACHFIHDVPAVVFSTGGFAGNQFHEFNELIIPLFITIRHFRSQVKFVIIDYKPWWVSKYSNILSLLTRYEVINPAADGNVHCFPGAVIGLKYHGFLSLNSTDIPGGYSVVDFKRFLREAYSLKIKNVSEIQREKPVLIFISRGNSRKFLNEDEMVVMIEELGFQVVVTRPNRMSNLNKFTEVVNSCSVLVGAHGAGLTTELFLPAGAVMVQVVPLGLEWGSTYYFGVPAREMGVQYLEYKTEPEESTLSETYSRDDPIITDPASLFAKDYFAARAVYIDAQNLKINLTRFRQTIVQAMEHIRMSSPLD</sequence>
<evidence type="ECO:0000313" key="6">
    <source>
        <dbReference type="EMBL" id="KAK9209766.1"/>
    </source>
</evidence>
<evidence type="ECO:0000256" key="4">
    <source>
        <dbReference type="ARBA" id="ARBA00023180"/>
    </source>
</evidence>
<dbReference type="InterPro" id="IPR049625">
    <property type="entry name" value="Glyco_transf_61_cat"/>
</dbReference>
<dbReference type="GO" id="GO:0000139">
    <property type="term" value="C:Golgi membrane"/>
    <property type="evidence" value="ECO:0007669"/>
    <property type="project" value="UniProtKB-SubCell"/>
</dbReference>
<dbReference type="Proteomes" id="UP001428341">
    <property type="component" value="Unassembled WGS sequence"/>
</dbReference>